<dbReference type="InterPro" id="IPR011055">
    <property type="entry name" value="Dup_hybrid_motif"/>
</dbReference>
<feature type="chain" id="PRO_5046902069" evidence="1">
    <location>
        <begin position="28"/>
        <end position="262"/>
    </location>
</feature>
<proteinExistence type="predicted"/>
<evidence type="ECO:0000259" key="2">
    <source>
        <dbReference type="Pfam" id="PF01551"/>
    </source>
</evidence>
<dbReference type="Proteomes" id="UP001213979">
    <property type="component" value="Unassembled WGS sequence"/>
</dbReference>
<dbReference type="PANTHER" id="PTHR21666:SF270">
    <property type="entry name" value="MUREIN HYDROLASE ACTIVATOR ENVC"/>
    <property type="match status" value="1"/>
</dbReference>
<gene>
    <name evidence="3" type="ORF">PNH38_05020</name>
</gene>
<accession>A0ABT5W219</accession>
<evidence type="ECO:0000256" key="1">
    <source>
        <dbReference type="SAM" id="SignalP"/>
    </source>
</evidence>
<dbReference type="PANTHER" id="PTHR21666">
    <property type="entry name" value="PEPTIDASE-RELATED"/>
    <property type="match status" value="1"/>
</dbReference>
<sequence length="262" mass="29497">MKKAFFKKILALSLVSILGLTLFPSYERPVKADDFTCQPYKMPTQGTISSYYGWRNGSFHHGIDIPKSGDVPVYAAYAGIVSRAYYSSSYGNVIFIKHRGGTAETVYAHLKSFSVKAGDAVSPGQQIGYMGDTGDADGQHLHFEIHNPEWNSSKSNSTDPIPLLPDETTSPICWDGDLMKKGQIGRITVLKPINLWKRDANDKLTFVRVLNPGEVYRVYGYDDLYGGQYNVGSDHWITKMDGYIKYETPSKWRLDELKRIYP</sequence>
<reference evidence="3 4" key="1">
    <citation type="submission" date="2023-01" db="EMBL/GenBank/DDBJ databases">
        <title>Genome-based reclassification of Anoxybacillus geothermalis as a later heterotypic synonym of Anoxybacillus rupiensis.</title>
        <authorList>
            <person name="Inan Bektas K."/>
            <person name="Canakci S."/>
            <person name="Belduz A.A."/>
            <person name="Guler H.H."/>
        </authorList>
    </citation>
    <scope>NUCLEOTIDE SEQUENCE [LARGE SCALE GENOMIC DNA]</scope>
    <source>
        <strain evidence="3 4">DSM 17127</strain>
    </source>
</reference>
<dbReference type="RefSeq" id="WP_159719633.1">
    <property type="nucleotide sequence ID" value="NZ_JAGUQN010000046.1"/>
</dbReference>
<feature type="signal peptide" evidence="1">
    <location>
        <begin position="1"/>
        <end position="27"/>
    </location>
</feature>
<dbReference type="CDD" id="cd12797">
    <property type="entry name" value="M23_peptidase"/>
    <property type="match status" value="1"/>
</dbReference>
<name>A0ABT5W219_9BACL</name>
<keyword evidence="4" id="KW-1185">Reference proteome</keyword>
<dbReference type="SUPFAM" id="SSF51261">
    <property type="entry name" value="Duplicated hybrid motif"/>
    <property type="match status" value="1"/>
</dbReference>
<dbReference type="Pfam" id="PF01551">
    <property type="entry name" value="Peptidase_M23"/>
    <property type="match status" value="1"/>
</dbReference>
<evidence type="ECO:0000313" key="4">
    <source>
        <dbReference type="Proteomes" id="UP001213979"/>
    </source>
</evidence>
<dbReference type="Gene3D" id="2.70.70.10">
    <property type="entry name" value="Glucose Permease (Domain IIA)"/>
    <property type="match status" value="1"/>
</dbReference>
<dbReference type="InterPro" id="IPR016047">
    <property type="entry name" value="M23ase_b-sheet_dom"/>
</dbReference>
<dbReference type="InterPro" id="IPR050570">
    <property type="entry name" value="Cell_wall_metabolism_enzyme"/>
</dbReference>
<protein>
    <submittedName>
        <fullName evidence="3">M23 family metallopeptidase</fullName>
    </submittedName>
</protein>
<evidence type="ECO:0000313" key="3">
    <source>
        <dbReference type="EMBL" id="MDE8563247.1"/>
    </source>
</evidence>
<feature type="domain" description="M23ase beta-sheet core" evidence="2">
    <location>
        <begin position="59"/>
        <end position="147"/>
    </location>
</feature>
<keyword evidence="1" id="KW-0732">Signal</keyword>
<comment type="caution">
    <text evidence="3">The sequence shown here is derived from an EMBL/GenBank/DDBJ whole genome shotgun (WGS) entry which is preliminary data.</text>
</comment>
<dbReference type="EMBL" id="JAQOTG010000002">
    <property type="protein sequence ID" value="MDE8563247.1"/>
    <property type="molecule type" value="Genomic_DNA"/>
</dbReference>
<organism evidence="3 4">
    <name type="scientific">Anoxybacteroides rupiense</name>
    <dbReference type="NCBI Taxonomy" id="311460"/>
    <lineage>
        <taxon>Bacteria</taxon>
        <taxon>Bacillati</taxon>
        <taxon>Bacillota</taxon>
        <taxon>Bacilli</taxon>
        <taxon>Bacillales</taxon>
        <taxon>Anoxybacillaceae</taxon>
        <taxon>Anoxybacteroides</taxon>
    </lineage>
</organism>